<reference evidence="3" key="1">
    <citation type="submission" date="2019-02" db="EMBL/GenBank/DDBJ databases">
        <title>Complete genome sequence of Rhodoferax sp. Gr-4.</title>
        <authorList>
            <person name="Jin L."/>
        </authorList>
    </citation>
    <scope>NUCLEOTIDE SEQUENCE [LARGE SCALE GENOMIC DNA]</scope>
    <source>
        <strain evidence="3">Gr-4</strain>
    </source>
</reference>
<gene>
    <name evidence="2" type="ORF">EXZ61_10425</name>
</gene>
<feature type="transmembrane region" description="Helical" evidence="1">
    <location>
        <begin position="16"/>
        <end position="37"/>
    </location>
</feature>
<sequence length="226" mass="24991">MSEAALDNKPSLGAKLGVSLAGLALVIGAGFSLYYGVRAAWPDATSLPTRWRLAEWRDGRGPLATLELWAASRDDLRAALKLEPNNPQFYEDLGYLHAVRAQGMGVLRPDDGQFTFQKILLDEAIDNYRSAGALRPTFPYPFAYFAYLKTLSGQVDDAMWAAYDRAYTYGKNEAGVQFILAQVAMPQWQLMTDDRKVAFKAMVASAQVDAKKKLLETATANRVDLN</sequence>
<dbReference type="Proteomes" id="UP000317365">
    <property type="component" value="Chromosome"/>
</dbReference>
<keyword evidence="1" id="KW-1133">Transmembrane helix</keyword>
<evidence type="ECO:0000313" key="3">
    <source>
        <dbReference type="Proteomes" id="UP000317365"/>
    </source>
</evidence>
<keyword evidence="1" id="KW-0472">Membrane</keyword>
<organism evidence="2 3">
    <name type="scientific">Rhodoferax aquaticus</name>
    <dbReference type="NCBI Taxonomy" id="2527691"/>
    <lineage>
        <taxon>Bacteria</taxon>
        <taxon>Pseudomonadati</taxon>
        <taxon>Pseudomonadota</taxon>
        <taxon>Betaproteobacteria</taxon>
        <taxon>Burkholderiales</taxon>
        <taxon>Comamonadaceae</taxon>
        <taxon>Rhodoferax</taxon>
    </lineage>
</organism>
<dbReference type="RefSeq" id="WP_142811555.1">
    <property type="nucleotide sequence ID" value="NZ_CP036282.1"/>
</dbReference>
<accession>A0A515EPF8</accession>
<dbReference type="EMBL" id="CP036282">
    <property type="protein sequence ID" value="QDL54546.1"/>
    <property type="molecule type" value="Genomic_DNA"/>
</dbReference>
<evidence type="ECO:0000256" key="1">
    <source>
        <dbReference type="SAM" id="Phobius"/>
    </source>
</evidence>
<dbReference type="InterPro" id="IPR011990">
    <property type="entry name" value="TPR-like_helical_dom_sf"/>
</dbReference>
<name>A0A515EPF8_9BURK</name>
<dbReference type="KEGG" id="rhg:EXZ61_10425"/>
<keyword evidence="1" id="KW-0812">Transmembrane</keyword>
<keyword evidence="3" id="KW-1185">Reference proteome</keyword>
<dbReference type="SUPFAM" id="SSF48452">
    <property type="entry name" value="TPR-like"/>
    <property type="match status" value="1"/>
</dbReference>
<protein>
    <submittedName>
        <fullName evidence="2">Uncharacterized protein</fullName>
    </submittedName>
</protein>
<dbReference type="Gene3D" id="1.25.40.10">
    <property type="entry name" value="Tetratricopeptide repeat domain"/>
    <property type="match status" value="1"/>
</dbReference>
<reference evidence="3" key="2">
    <citation type="journal article" date="2020" name="Int. J. Syst. Evol. Microbiol.">
        <title>Genomic insights into a novel species Rhodoferax aquaticus sp. nov., isolated from freshwater.</title>
        <authorList>
            <person name="Li T."/>
            <person name="Zhuo Y."/>
            <person name="Jin C.Z."/>
            <person name="Wu X."/>
            <person name="Ko S.R."/>
            <person name="Jin F.J."/>
            <person name="Ahn C.Y."/>
            <person name="Oh H.M."/>
            <person name="Lee H.G."/>
            <person name="Jin L."/>
        </authorList>
    </citation>
    <scope>NUCLEOTIDE SEQUENCE [LARGE SCALE GENOMIC DNA]</scope>
    <source>
        <strain evidence="3">Gr-4</strain>
    </source>
</reference>
<dbReference type="AlphaFoldDB" id="A0A515EPF8"/>
<evidence type="ECO:0000313" key="2">
    <source>
        <dbReference type="EMBL" id="QDL54546.1"/>
    </source>
</evidence>
<proteinExistence type="predicted"/>